<keyword evidence="7" id="KW-0805">Transcription regulation</keyword>
<dbReference type="PANTHER" id="PTHR12603">
    <property type="entry name" value="CCR4-NOT TRANSCRIPTION COMPLEX RELATED"/>
    <property type="match status" value="1"/>
</dbReference>
<evidence type="ECO:0000256" key="10">
    <source>
        <dbReference type="ARBA" id="ARBA00023242"/>
    </source>
</evidence>
<dbReference type="CDD" id="cd16618">
    <property type="entry name" value="mRING-HC-C4C4_CNOT4"/>
    <property type="match status" value="1"/>
</dbReference>
<dbReference type="SUPFAM" id="SSF57850">
    <property type="entry name" value="RING/U-box"/>
    <property type="match status" value="1"/>
</dbReference>
<dbReference type="GO" id="GO:0000956">
    <property type="term" value="P:nuclear-transcribed mRNA catabolic process"/>
    <property type="evidence" value="ECO:0007669"/>
    <property type="project" value="UniProtKB-ARBA"/>
</dbReference>
<dbReference type="InterPro" id="IPR035979">
    <property type="entry name" value="RBD_domain_sf"/>
</dbReference>
<feature type="compositionally biased region" description="Low complexity" evidence="14">
    <location>
        <begin position="670"/>
        <end position="695"/>
    </location>
</feature>
<proteinExistence type="predicted"/>
<dbReference type="PROSITE" id="PS50089">
    <property type="entry name" value="ZF_RING_2"/>
    <property type="match status" value="1"/>
</dbReference>
<dbReference type="Gene3D" id="3.30.40.10">
    <property type="entry name" value="Zinc/RING finger domain, C3HC4 (zinc finger)"/>
    <property type="match status" value="1"/>
</dbReference>
<dbReference type="InterPro" id="IPR013083">
    <property type="entry name" value="Znf_RING/FYVE/PHD"/>
</dbReference>
<dbReference type="GO" id="GO:0051254">
    <property type="term" value="P:positive regulation of RNA metabolic process"/>
    <property type="evidence" value="ECO:0007669"/>
    <property type="project" value="UniProtKB-ARBA"/>
</dbReference>
<dbReference type="InterPro" id="IPR039515">
    <property type="entry name" value="NOT4_mRING-HC-C4C4"/>
</dbReference>
<dbReference type="EMBL" id="CAKXYY010000012">
    <property type="protein sequence ID" value="CAH2353744.1"/>
    <property type="molecule type" value="Genomic_DNA"/>
</dbReference>
<accession>A0A9P0QSD3</accession>
<evidence type="ECO:0000259" key="17">
    <source>
        <dbReference type="PROSITE" id="PS50103"/>
    </source>
</evidence>
<feature type="region of interest" description="Disordered" evidence="14">
    <location>
        <begin position="645"/>
        <end position="695"/>
    </location>
</feature>
<feature type="domain" description="RRM" evidence="16">
    <location>
        <begin position="121"/>
        <end position="235"/>
    </location>
</feature>
<evidence type="ECO:0000256" key="14">
    <source>
        <dbReference type="SAM" id="MobiDB-lite"/>
    </source>
</evidence>
<evidence type="ECO:0000313" key="19">
    <source>
        <dbReference type="Proteomes" id="UP000837801"/>
    </source>
</evidence>
<name>A0A9P0QSD3_9ASCO</name>
<evidence type="ECO:0000259" key="16">
    <source>
        <dbReference type="PROSITE" id="PS50102"/>
    </source>
</evidence>
<dbReference type="InterPro" id="IPR012677">
    <property type="entry name" value="Nucleotide-bd_a/b_plait_sf"/>
</dbReference>
<feature type="region of interest" description="Disordered" evidence="14">
    <location>
        <begin position="81"/>
        <end position="106"/>
    </location>
</feature>
<dbReference type="GO" id="GO:0010557">
    <property type="term" value="P:positive regulation of macromolecule biosynthetic process"/>
    <property type="evidence" value="ECO:0007669"/>
    <property type="project" value="UniProtKB-ARBA"/>
</dbReference>
<dbReference type="AlphaFoldDB" id="A0A9P0QSD3"/>
<dbReference type="GO" id="GO:0030015">
    <property type="term" value="C:CCR4-NOT core complex"/>
    <property type="evidence" value="ECO:0007669"/>
    <property type="project" value="UniProtKB-ARBA"/>
</dbReference>
<evidence type="ECO:0000256" key="1">
    <source>
        <dbReference type="ARBA" id="ARBA00004123"/>
    </source>
</evidence>
<dbReference type="FunFam" id="3.30.40.10:FF:000006">
    <property type="entry name" value="CCR4-NOT transcription complex subunit 4"/>
    <property type="match status" value="1"/>
</dbReference>
<feature type="zinc finger region" description="C3H1-type" evidence="12">
    <location>
        <begin position="233"/>
        <end position="259"/>
    </location>
</feature>
<keyword evidence="8 13" id="KW-0175">Coiled coil</keyword>
<feature type="coiled-coil region" evidence="13">
    <location>
        <begin position="522"/>
        <end position="574"/>
    </location>
</feature>
<evidence type="ECO:0000256" key="11">
    <source>
        <dbReference type="PROSITE-ProRule" id="PRU00176"/>
    </source>
</evidence>
<dbReference type="InterPro" id="IPR039780">
    <property type="entry name" value="Mot2"/>
</dbReference>
<dbReference type="InterPro" id="IPR001841">
    <property type="entry name" value="Znf_RING"/>
</dbReference>
<gene>
    <name evidence="18" type="ORF">CLIB1423_12S01970</name>
</gene>
<dbReference type="PANTHER" id="PTHR12603:SF0">
    <property type="entry name" value="CCR4-NOT TRANSCRIPTION COMPLEX SUBUNIT 4"/>
    <property type="match status" value="1"/>
</dbReference>
<dbReference type="GO" id="GO:0003723">
    <property type="term" value="F:RNA binding"/>
    <property type="evidence" value="ECO:0007669"/>
    <property type="project" value="UniProtKB-UniRule"/>
</dbReference>
<evidence type="ECO:0000256" key="13">
    <source>
        <dbReference type="SAM" id="Coils"/>
    </source>
</evidence>
<evidence type="ECO:0000256" key="3">
    <source>
        <dbReference type="ARBA" id="ARBA00022723"/>
    </source>
</evidence>
<dbReference type="Proteomes" id="UP000837801">
    <property type="component" value="Unassembled WGS sequence"/>
</dbReference>
<dbReference type="CDD" id="cd12438">
    <property type="entry name" value="RRM_CNOT4"/>
    <property type="match status" value="1"/>
</dbReference>
<dbReference type="Pfam" id="PF14570">
    <property type="entry name" value="zf-RING_4"/>
    <property type="match status" value="1"/>
</dbReference>
<evidence type="ECO:0000256" key="5">
    <source>
        <dbReference type="ARBA" id="ARBA00022833"/>
    </source>
</evidence>
<protein>
    <submittedName>
        <fullName evidence="18">General negative regulator of transcription subunit 4</fullName>
    </submittedName>
</protein>
<feature type="domain" description="RING-type" evidence="15">
    <location>
        <begin position="17"/>
        <end position="62"/>
    </location>
</feature>
<dbReference type="SMART" id="SM00361">
    <property type="entry name" value="RRM_1"/>
    <property type="match status" value="1"/>
</dbReference>
<dbReference type="SUPFAM" id="SSF54928">
    <property type="entry name" value="RNA-binding domain, RBD"/>
    <property type="match status" value="1"/>
</dbReference>
<feature type="domain" description="C3H1-type" evidence="17">
    <location>
        <begin position="233"/>
        <end position="259"/>
    </location>
</feature>
<dbReference type="Gene3D" id="3.30.70.330">
    <property type="match status" value="1"/>
</dbReference>
<evidence type="ECO:0000256" key="7">
    <source>
        <dbReference type="ARBA" id="ARBA00023015"/>
    </source>
</evidence>
<feature type="region of interest" description="Disordered" evidence="14">
    <location>
        <begin position="278"/>
        <end position="326"/>
    </location>
</feature>
<organism evidence="18 19">
    <name type="scientific">[Candida] railenensis</name>
    <dbReference type="NCBI Taxonomy" id="45579"/>
    <lineage>
        <taxon>Eukaryota</taxon>
        <taxon>Fungi</taxon>
        <taxon>Dikarya</taxon>
        <taxon>Ascomycota</taxon>
        <taxon>Saccharomycotina</taxon>
        <taxon>Pichiomycetes</taxon>
        <taxon>Debaryomycetaceae</taxon>
        <taxon>Kurtzmaniella</taxon>
    </lineage>
</organism>
<dbReference type="InterPro" id="IPR000571">
    <property type="entry name" value="Znf_CCCH"/>
</dbReference>
<evidence type="ECO:0000313" key="18">
    <source>
        <dbReference type="EMBL" id="CAH2353744.1"/>
    </source>
</evidence>
<dbReference type="InterPro" id="IPR003954">
    <property type="entry name" value="RRM_euk-type"/>
</dbReference>
<reference evidence="18" key="1">
    <citation type="submission" date="2022-03" db="EMBL/GenBank/DDBJ databases">
        <authorList>
            <person name="Legras J.-L."/>
            <person name="Devillers H."/>
            <person name="Grondin C."/>
        </authorList>
    </citation>
    <scope>NUCLEOTIDE SEQUENCE</scope>
    <source>
        <strain evidence="18">CLIB 1423</strain>
    </source>
</reference>
<dbReference type="GO" id="GO:0008270">
    <property type="term" value="F:zinc ion binding"/>
    <property type="evidence" value="ECO:0007669"/>
    <property type="project" value="UniProtKB-KW"/>
</dbReference>
<evidence type="ECO:0000256" key="4">
    <source>
        <dbReference type="ARBA" id="ARBA00022771"/>
    </source>
</evidence>
<evidence type="ECO:0000256" key="12">
    <source>
        <dbReference type="PROSITE-ProRule" id="PRU00723"/>
    </source>
</evidence>
<dbReference type="SMART" id="SM00360">
    <property type="entry name" value="RRM"/>
    <property type="match status" value="1"/>
</dbReference>
<dbReference type="PROSITE" id="PS50103">
    <property type="entry name" value="ZF_C3H1"/>
    <property type="match status" value="1"/>
</dbReference>
<comment type="subcellular location">
    <subcellularLocation>
        <location evidence="1">Nucleus</location>
    </subcellularLocation>
</comment>
<sequence length="695" mass="76616">MIPSDDSFISDEEEEFCPLCVEEMDISDKNFKPCPCGYQICQFCYNNIRQNPELNGRCPACRRLYDDESVEYKSISTEEYRSQQAKREKREREKKQKEKEKKENEMANKKHLAGLRVVQKNLVYVTGLNPPCSADDLHSVLRSDKYFGQYGKISKIVINRKTPGPGGNSGNNPGGQLGAIPNLPASAMASSASHSNSGLVVYVTFVKKEDALKCINELDGSLCDGRVLRAAHGTTKYCSSYLRGHPCPNPNCMFLHEPGEEADSYTRKDLSTQQGIKMGMMGMGSSKHQQNSSLHGQSGNTSQNESGDEYDQHTVSGGNSDEEGEGLESNLLHNQQTAAAAAAVAAAAATTGAIGANSVPGPVLPASAHWAKGSNSASVSPAVNNNAALANVAAFPTLGEIFKEQKNQQSKDSKQTKAKNVNKSSILLPDDIDIDDDSAIQFIEDTTRHLKNLSEKKEKLAVHFKKLSTGGSSIPLFSFNKSVEYTNNTKLEEEKLIARQVIERFILRPIKNYHLAYQNHPISQQQILLQQAQLQQQQQQQQVQAQQAHLTPSIQVAQLQQLQLEQQKRALEGQQQGGNTPNSSHINVNEEPHQYHQHLLLQQLQQQQAQQQQQQQLQQLQFQQAQSQQFQQQGQAQVNMLKMNERSSNATPPPPGLFAGGMKQAQGPPQQQVSNSAGNQSSSSQLLTQLMSGKK</sequence>
<evidence type="ECO:0000256" key="6">
    <source>
        <dbReference type="ARBA" id="ARBA00022884"/>
    </source>
</evidence>
<dbReference type="GO" id="GO:0005634">
    <property type="term" value="C:nucleus"/>
    <property type="evidence" value="ECO:0007669"/>
    <property type="project" value="UniProtKB-SubCell"/>
</dbReference>
<evidence type="ECO:0000256" key="2">
    <source>
        <dbReference type="ARBA" id="ARBA00022491"/>
    </source>
</evidence>
<keyword evidence="10" id="KW-0539">Nucleus</keyword>
<keyword evidence="4 12" id="KW-0863">Zinc-finger</keyword>
<dbReference type="PROSITE" id="PS50102">
    <property type="entry name" value="RRM"/>
    <property type="match status" value="1"/>
</dbReference>
<comment type="caution">
    <text evidence="18">The sequence shown here is derived from an EMBL/GenBank/DDBJ whole genome shotgun (WGS) entry which is preliminary data.</text>
</comment>
<feature type="compositionally biased region" description="Low complexity" evidence="14">
    <location>
        <begin position="278"/>
        <end position="290"/>
    </location>
</feature>
<feature type="compositionally biased region" description="Polar residues" evidence="14">
    <location>
        <begin position="291"/>
        <end position="305"/>
    </location>
</feature>
<keyword evidence="5 12" id="KW-0862">Zinc</keyword>
<keyword evidence="9" id="KW-0804">Transcription</keyword>
<dbReference type="GO" id="GO:0016567">
    <property type="term" value="P:protein ubiquitination"/>
    <property type="evidence" value="ECO:0007669"/>
    <property type="project" value="TreeGrafter"/>
</dbReference>
<keyword evidence="3 12" id="KW-0479">Metal-binding</keyword>
<evidence type="ECO:0000256" key="9">
    <source>
        <dbReference type="ARBA" id="ARBA00023163"/>
    </source>
</evidence>
<dbReference type="FunFam" id="3.30.70.330:FF:000257">
    <property type="entry name" value="CCR4-NOT core complex subunit Not4"/>
    <property type="match status" value="1"/>
</dbReference>
<keyword evidence="2" id="KW-0678">Repressor</keyword>
<keyword evidence="19" id="KW-1185">Reference proteome</keyword>
<dbReference type="InterPro" id="IPR000504">
    <property type="entry name" value="RRM_dom"/>
</dbReference>
<dbReference type="OrthoDB" id="1923159at2759"/>
<evidence type="ECO:0000259" key="15">
    <source>
        <dbReference type="PROSITE" id="PS50089"/>
    </source>
</evidence>
<evidence type="ECO:0000256" key="8">
    <source>
        <dbReference type="ARBA" id="ARBA00023054"/>
    </source>
</evidence>
<dbReference type="GO" id="GO:0061630">
    <property type="term" value="F:ubiquitin protein ligase activity"/>
    <property type="evidence" value="ECO:0007669"/>
    <property type="project" value="UniProtKB-ARBA"/>
</dbReference>
<dbReference type="InterPro" id="IPR034261">
    <property type="entry name" value="CNOT4_RRM"/>
</dbReference>
<keyword evidence="6 11" id="KW-0694">RNA-binding</keyword>